<evidence type="ECO:0000259" key="13">
    <source>
        <dbReference type="SMART" id="SM00382"/>
    </source>
</evidence>
<feature type="region of interest" description="Disordered" evidence="12">
    <location>
        <begin position="369"/>
        <end position="494"/>
    </location>
</feature>
<feature type="compositionally biased region" description="Polar residues" evidence="12">
    <location>
        <begin position="437"/>
        <end position="453"/>
    </location>
</feature>
<feature type="compositionally biased region" description="Low complexity" evidence="12">
    <location>
        <begin position="230"/>
        <end position="282"/>
    </location>
</feature>
<feature type="region of interest" description="Domain I, interacts with DnaA modulators" evidence="8">
    <location>
        <begin position="1"/>
        <end position="374"/>
    </location>
</feature>
<dbReference type="InterPro" id="IPR010921">
    <property type="entry name" value="Trp_repressor/repl_initiator"/>
</dbReference>
<evidence type="ECO:0000313" key="16">
    <source>
        <dbReference type="Proteomes" id="UP000316298"/>
    </source>
</evidence>
<comment type="subcellular location">
    <subcellularLocation>
        <location evidence="8">Cytoplasm</location>
    </subcellularLocation>
</comment>
<proteinExistence type="inferred from homology"/>
<protein>
    <recommendedName>
        <fullName evidence="8 9">Chromosomal replication initiator protein DnaA</fullName>
    </recommendedName>
</protein>
<accession>A0A542EUF0</accession>
<dbReference type="Pfam" id="PF00308">
    <property type="entry name" value="Bac_DnaA"/>
    <property type="match status" value="1"/>
</dbReference>
<dbReference type="InterPro" id="IPR038454">
    <property type="entry name" value="DnaA_N_sf"/>
</dbReference>
<dbReference type="SUPFAM" id="SSF52540">
    <property type="entry name" value="P-loop containing nucleoside triphosphate hydrolases"/>
    <property type="match status" value="1"/>
</dbReference>
<dbReference type="Gene3D" id="1.10.1750.10">
    <property type="match status" value="1"/>
</dbReference>
<keyword evidence="16" id="KW-1185">Reference proteome</keyword>
<evidence type="ECO:0000259" key="14">
    <source>
        <dbReference type="SMART" id="SM00760"/>
    </source>
</evidence>
<dbReference type="SMART" id="SM00760">
    <property type="entry name" value="Bac_DnaA_C"/>
    <property type="match status" value="1"/>
</dbReference>
<dbReference type="NCBIfam" id="NF010686">
    <property type="entry name" value="PRK14086.1"/>
    <property type="match status" value="1"/>
</dbReference>
<keyword evidence="4 8" id="KW-0547">Nucleotide-binding</keyword>
<comment type="domain">
    <text evidence="8">Domain I is involved in oligomerization and binding regulators, domain II is flexibile and of varying length in different bacteria, domain III forms the AAA+ region, while domain IV binds dsDNA.</text>
</comment>
<dbReference type="Pfam" id="PF08299">
    <property type="entry name" value="Bac_DnaA_C"/>
    <property type="match status" value="1"/>
</dbReference>
<evidence type="ECO:0000256" key="11">
    <source>
        <dbReference type="RuleBase" id="RU004227"/>
    </source>
</evidence>
<dbReference type="PANTHER" id="PTHR30050:SF2">
    <property type="entry name" value="CHROMOSOMAL REPLICATION INITIATOR PROTEIN DNAA"/>
    <property type="match status" value="1"/>
</dbReference>
<evidence type="ECO:0000256" key="4">
    <source>
        <dbReference type="ARBA" id="ARBA00022741"/>
    </source>
</evidence>
<dbReference type="InterPro" id="IPR003593">
    <property type="entry name" value="AAA+_ATPase"/>
</dbReference>
<dbReference type="InterPro" id="IPR027417">
    <property type="entry name" value="P-loop_NTPase"/>
</dbReference>
<feature type="compositionally biased region" description="Low complexity" evidence="12">
    <location>
        <begin position="156"/>
        <end position="172"/>
    </location>
</feature>
<dbReference type="PRINTS" id="PR00051">
    <property type="entry name" value="DNAA"/>
</dbReference>
<dbReference type="Proteomes" id="UP000316298">
    <property type="component" value="Unassembled WGS sequence"/>
</dbReference>
<dbReference type="FunFam" id="1.10.1750.10:FF:000002">
    <property type="entry name" value="Chromosomal replication initiator protein DnaA"/>
    <property type="match status" value="1"/>
</dbReference>
<feature type="domain" description="AAA+ ATPase" evidence="13">
    <location>
        <begin position="527"/>
        <end position="655"/>
    </location>
</feature>
<comment type="caution">
    <text evidence="15">The sequence shown here is derived from an EMBL/GenBank/DDBJ whole genome shotgun (WGS) entry which is preliminary data.</text>
</comment>
<evidence type="ECO:0000256" key="1">
    <source>
        <dbReference type="ARBA" id="ARBA00006583"/>
    </source>
</evidence>
<evidence type="ECO:0000256" key="7">
    <source>
        <dbReference type="ARBA" id="ARBA00023125"/>
    </source>
</evidence>
<dbReference type="PROSITE" id="PS01008">
    <property type="entry name" value="DNAA"/>
    <property type="match status" value="1"/>
</dbReference>
<dbReference type="InterPro" id="IPR018312">
    <property type="entry name" value="Chromosome_initiator_DnaA_CS"/>
</dbReference>
<dbReference type="GO" id="GO:0003688">
    <property type="term" value="F:DNA replication origin binding"/>
    <property type="evidence" value="ECO:0007669"/>
    <property type="project" value="UniProtKB-UniRule"/>
</dbReference>
<dbReference type="InterPro" id="IPR001957">
    <property type="entry name" value="Chromosome_initiator_DnaA"/>
</dbReference>
<evidence type="ECO:0000256" key="9">
    <source>
        <dbReference type="NCBIfam" id="TIGR00362"/>
    </source>
</evidence>
<keyword evidence="7 8" id="KW-0238">DNA-binding</keyword>
<feature type="region of interest" description="Disordered" evidence="12">
    <location>
        <begin position="1"/>
        <end position="282"/>
    </location>
</feature>
<dbReference type="GO" id="GO:0006270">
    <property type="term" value="P:DNA replication initiation"/>
    <property type="evidence" value="ECO:0007669"/>
    <property type="project" value="UniProtKB-UniRule"/>
</dbReference>
<feature type="compositionally biased region" description="Low complexity" evidence="12">
    <location>
        <begin position="8"/>
        <end position="22"/>
    </location>
</feature>
<keyword evidence="2 8" id="KW-0963">Cytoplasm</keyword>
<dbReference type="Gene3D" id="3.30.300.180">
    <property type="match status" value="1"/>
</dbReference>
<dbReference type="PANTHER" id="PTHR30050">
    <property type="entry name" value="CHROMOSOMAL REPLICATION INITIATOR PROTEIN DNAA"/>
    <property type="match status" value="1"/>
</dbReference>
<evidence type="ECO:0000256" key="12">
    <source>
        <dbReference type="SAM" id="MobiDB-lite"/>
    </source>
</evidence>
<keyword evidence="5 8" id="KW-0067">ATP-binding</keyword>
<feature type="compositionally biased region" description="Basic and acidic residues" evidence="12">
    <location>
        <begin position="23"/>
        <end position="69"/>
    </location>
</feature>
<dbReference type="FunFam" id="1.10.8.60:FF:000003">
    <property type="entry name" value="Chromosomal replication initiator protein DnaA"/>
    <property type="match status" value="1"/>
</dbReference>
<evidence type="ECO:0000256" key="8">
    <source>
        <dbReference type="HAMAP-Rule" id="MF_00377"/>
    </source>
</evidence>
<evidence type="ECO:0000256" key="5">
    <source>
        <dbReference type="ARBA" id="ARBA00022840"/>
    </source>
</evidence>
<name>A0A542EUF0_9ACTN</name>
<evidence type="ECO:0000256" key="10">
    <source>
        <dbReference type="RuleBase" id="RU000577"/>
    </source>
</evidence>
<sequence length="836" mass="92879">MVEDHSASAEFTAAEFAPPEFTGAEHRPDHGAEHGTEHGVEHRTDHGVDRRQDLRPEPDDSRPEPEANFRTEVPPAPEPKPRMDPGDYLSPSLPIPMPEPSAFGYRPAPPQAPYGYRSELERAATDLPAGPSMPTAGTAYFGAAPVVGNYRQPEPGAAWDAADWGTGSAAGSVPNEGEARVDNPSTNQRSSDDGPAADQLPVELPAAEAAEAAEAAAPQQLPEQQHVEQQHVQQHFQEQQVHQHVQEQQLQEQRPQQHQPQQQQPQQHVPQQGVQQQRPAEVAPAVTDLGEGWARVLAGLPPNQRAWLTNSRPVTLHESTAIVAVPDDFTRGQLETRLRPDLERILTESFGRDIRIAVTVDPSLDPELREQQAAQQRPQQQAQQHSQQQVQQHPLQQPALQQPQQPQQAPQPQYQQPVQQQPPPVREPLRTDGAYQPTIQSALTDPDNGTQFNPPQPQYEQPAPQQTFGQPLGSVAPPPGGSNQQATEAQGEARLNPKYTFETFVIGSSNRFAHAAAVAVAEAPGKAYNPQLIYGDSGLGKTHLLHAIGHYVRSLYTGARVRYVSSEEFTNDFINAIRDDKASQFQRRYRDVDVLLIDDIQFLEGKIQTQEEFFHTFNTLHNANKQIVISSDRAPKRLEALEDRLRNRFEWGLITDIQPPDLETRIAILRKKAATERLTAPPEVLEFIASKVQTNIRELEGALIRVTAFASLNRQPVDLSLAEIVLKDLIPEGSKPEVTASMIMGQTASYFGLSIDDLCGSSRSRVLVTARQIAMYLCRELTDLSLPKIGQQFGGRDHTTVMHAERKIRQLMSERRSVFNQVTELTNRIKHQAKQQ</sequence>
<feature type="region of interest" description="Domain III, AAA+ region" evidence="8">
    <location>
        <begin position="494"/>
        <end position="710"/>
    </location>
</feature>
<dbReference type="HAMAP" id="MF_00377">
    <property type="entry name" value="DnaA_bact"/>
    <property type="match status" value="1"/>
</dbReference>
<dbReference type="InterPro" id="IPR013159">
    <property type="entry name" value="DnaA_C"/>
</dbReference>
<dbReference type="Gene3D" id="3.40.50.300">
    <property type="entry name" value="P-loop containing nucleotide triphosphate hydrolases"/>
    <property type="match status" value="1"/>
</dbReference>
<dbReference type="GO" id="GO:0006275">
    <property type="term" value="P:regulation of DNA replication"/>
    <property type="evidence" value="ECO:0007669"/>
    <property type="project" value="UniProtKB-UniRule"/>
</dbReference>
<dbReference type="SMART" id="SM00382">
    <property type="entry name" value="AAA"/>
    <property type="match status" value="1"/>
</dbReference>
<gene>
    <name evidence="8" type="primary">dnaA</name>
    <name evidence="15" type="ORF">FB475_3133</name>
</gene>
<comment type="caution">
    <text evidence="8">Lacks conserved residue(s) required for the propagation of feature annotation.</text>
</comment>
<feature type="binding site" evidence="8">
    <location>
        <position position="541"/>
    </location>
    <ligand>
        <name>ATP</name>
        <dbReference type="ChEBI" id="CHEBI:30616"/>
    </ligand>
</feature>
<reference evidence="15 16" key="1">
    <citation type="submission" date="2019-06" db="EMBL/GenBank/DDBJ databases">
        <title>Sequencing the genomes of 1000 actinobacteria strains.</title>
        <authorList>
            <person name="Klenk H.-P."/>
        </authorList>
    </citation>
    <scope>NUCLEOTIDE SEQUENCE [LARGE SCALE GENOMIC DNA]</scope>
    <source>
        <strain evidence="15 16">DSM 17305</strain>
    </source>
</reference>
<dbReference type="FunFam" id="3.40.50.300:FF:000150">
    <property type="entry name" value="Chromosomal replication initiator protein DnaA"/>
    <property type="match status" value="1"/>
</dbReference>
<dbReference type="CDD" id="cd00009">
    <property type="entry name" value="AAA"/>
    <property type="match status" value="1"/>
</dbReference>
<dbReference type="GO" id="GO:0008289">
    <property type="term" value="F:lipid binding"/>
    <property type="evidence" value="ECO:0007669"/>
    <property type="project" value="UniProtKB-KW"/>
</dbReference>
<feature type="binding site" evidence="8">
    <location>
        <position position="542"/>
    </location>
    <ligand>
        <name>ATP</name>
        <dbReference type="ChEBI" id="CHEBI:30616"/>
    </ligand>
</feature>
<keyword evidence="3 8" id="KW-0235">DNA replication</keyword>
<comment type="similarity">
    <text evidence="1 8 11">Belongs to the DnaA family.</text>
</comment>
<dbReference type="SUPFAM" id="SSF48295">
    <property type="entry name" value="TrpR-like"/>
    <property type="match status" value="1"/>
</dbReference>
<feature type="domain" description="Chromosomal replication initiator DnaA C-terminal" evidence="14">
    <location>
        <begin position="739"/>
        <end position="808"/>
    </location>
</feature>
<dbReference type="Gene3D" id="1.10.8.60">
    <property type="match status" value="1"/>
</dbReference>
<dbReference type="CDD" id="cd06571">
    <property type="entry name" value="Bac_DnaA_C"/>
    <property type="match status" value="1"/>
</dbReference>
<feature type="compositionally biased region" description="Low complexity" evidence="12">
    <location>
        <begin position="199"/>
        <end position="224"/>
    </location>
</feature>
<keyword evidence="6 8" id="KW-0446">Lipid-binding</keyword>
<dbReference type="GO" id="GO:0005886">
    <property type="term" value="C:plasma membrane"/>
    <property type="evidence" value="ECO:0007669"/>
    <property type="project" value="TreeGrafter"/>
</dbReference>
<dbReference type="NCBIfam" id="TIGR00362">
    <property type="entry name" value="DnaA"/>
    <property type="match status" value="1"/>
</dbReference>
<evidence type="ECO:0000256" key="2">
    <source>
        <dbReference type="ARBA" id="ARBA00022490"/>
    </source>
</evidence>
<evidence type="ECO:0000256" key="3">
    <source>
        <dbReference type="ARBA" id="ARBA00022705"/>
    </source>
</evidence>
<dbReference type="AlphaFoldDB" id="A0A542EUF0"/>
<feature type="compositionally biased region" description="Low complexity" evidence="12">
    <location>
        <begin position="371"/>
        <end position="419"/>
    </location>
</feature>
<dbReference type="GO" id="GO:0005524">
    <property type="term" value="F:ATP binding"/>
    <property type="evidence" value="ECO:0007669"/>
    <property type="project" value="UniProtKB-UniRule"/>
</dbReference>
<dbReference type="InterPro" id="IPR020591">
    <property type="entry name" value="Chromosome_initiator_DnaA-like"/>
</dbReference>
<evidence type="ECO:0000313" key="15">
    <source>
        <dbReference type="EMBL" id="TQJ18979.1"/>
    </source>
</evidence>
<dbReference type="GO" id="GO:0005737">
    <property type="term" value="C:cytoplasm"/>
    <property type="evidence" value="ECO:0007669"/>
    <property type="project" value="UniProtKB-SubCell"/>
</dbReference>
<feature type="binding site" evidence="8">
    <location>
        <position position="540"/>
    </location>
    <ligand>
        <name>ATP</name>
        <dbReference type="ChEBI" id="CHEBI:30616"/>
    </ligand>
</feature>
<dbReference type="EMBL" id="VFMM01000001">
    <property type="protein sequence ID" value="TQJ18979.1"/>
    <property type="molecule type" value="Genomic_DNA"/>
</dbReference>
<dbReference type="InterPro" id="IPR013317">
    <property type="entry name" value="DnaA_dom"/>
</dbReference>
<comment type="function">
    <text evidence="8 10">Plays an essential role in the initiation and regulation of chromosomal replication. ATP-DnaA binds to the origin of replication (oriC) to initiate formation of the DNA replication initiation complex once per cell cycle. Binds the DnaA box (a 9 base pair repeat at the origin) and separates the double-stranded (ds)DNA. Forms a right-handed helical filament on oriC DNA; dsDNA binds to the exterior of the filament while single-stranded (ss)DNA is stabiized in the filament's interior. The ATP-DnaA-oriC complex binds and stabilizes one strand of the AT-rich DNA unwinding element (DUE), permitting loading of DNA polymerase. After initiation quickly degrades to an ADP-DnaA complex that is not apt for DNA replication. Binds acidic phospholipids.</text>
</comment>
<feature type="binding site" evidence="8">
    <location>
        <position position="538"/>
    </location>
    <ligand>
        <name>ATP</name>
        <dbReference type="ChEBI" id="CHEBI:30616"/>
    </ligand>
</feature>
<comment type="subunit">
    <text evidence="8">Oligomerizes as a right-handed, spiral filament on DNA at oriC.</text>
</comment>
<feature type="region of interest" description="Domain IV, binds dsDNA" evidence="8">
    <location>
        <begin position="711"/>
        <end position="836"/>
    </location>
</feature>
<organism evidence="15 16">
    <name type="scientific">Kribbella jejuensis</name>
    <dbReference type="NCBI Taxonomy" id="236068"/>
    <lineage>
        <taxon>Bacteria</taxon>
        <taxon>Bacillati</taxon>
        <taxon>Actinomycetota</taxon>
        <taxon>Actinomycetes</taxon>
        <taxon>Propionibacteriales</taxon>
        <taxon>Kribbellaceae</taxon>
        <taxon>Kribbella</taxon>
    </lineage>
</organism>
<evidence type="ECO:0000256" key="6">
    <source>
        <dbReference type="ARBA" id="ARBA00023121"/>
    </source>
</evidence>